<dbReference type="AlphaFoldDB" id="A0A290QIU1"/>
<feature type="region of interest" description="Disordered" evidence="1">
    <location>
        <begin position="141"/>
        <end position="174"/>
    </location>
</feature>
<protein>
    <recommendedName>
        <fullName evidence="5">AsmA domain-containing protein</fullName>
    </recommendedName>
</protein>
<dbReference type="RefSeq" id="WP_096055893.1">
    <property type="nucleotide sequence ID" value="NZ_CP023344.1"/>
</dbReference>
<evidence type="ECO:0000256" key="2">
    <source>
        <dbReference type="SAM" id="Phobius"/>
    </source>
</evidence>
<gene>
    <name evidence="3" type="ORF">CMV30_10005</name>
</gene>
<name>A0A290QIU1_9BACT</name>
<dbReference type="InterPro" id="IPR008023">
    <property type="entry name" value="DUF748"/>
</dbReference>
<dbReference type="EMBL" id="CP023344">
    <property type="protein sequence ID" value="ATC64261.1"/>
    <property type="molecule type" value="Genomic_DNA"/>
</dbReference>
<evidence type="ECO:0000256" key="1">
    <source>
        <dbReference type="SAM" id="MobiDB-lite"/>
    </source>
</evidence>
<keyword evidence="2" id="KW-1133">Transmembrane helix</keyword>
<reference evidence="3 4" key="1">
    <citation type="submission" date="2017-09" db="EMBL/GenBank/DDBJ databases">
        <title>Complete genome sequence of Verrucomicrobial strain HZ-65, isolated from freshwater.</title>
        <authorList>
            <person name="Choi A."/>
        </authorList>
    </citation>
    <scope>NUCLEOTIDE SEQUENCE [LARGE SCALE GENOMIC DNA]</scope>
    <source>
        <strain evidence="3 4">HZ-65</strain>
    </source>
</reference>
<dbReference type="Proteomes" id="UP000217265">
    <property type="component" value="Chromosome"/>
</dbReference>
<dbReference type="KEGG" id="vbh:CMV30_10005"/>
<evidence type="ECO:0008006" key="5">
    <source>
        <dbReference type="Google" id="ProtNLM"/>
    </source>
</evidence>
<keyword evidence="2" id="KW-0812">Transmembrane</keyword>
<dbReference type="Pfam" id="PF05359">
    <property type="entry name" value="DUF748"/>
    <property type="match status" value="1"/>
</dbReference>
<evidence type="ECO:0000313" key="3">
    <source>
        <dbReference type="EMBL" id="ATC64261.1"/>
    </source>
</evidence>
<dbReference type="OrthoDB" id="9841071at2"/>
<keyword evidence="2" id="KW-0472">Membrane</keyword>
<organism evidence="3 4">
    <name type="scientific">Nibricoccus aquaticus</name>
    <dbReference type="NCBI Taxonomy" id="2576891"/>
    <lineage>
        <taxon>Bacteria</taxon>
        <taxon>Pseudomonadati</taxon>
        <taxon>Verrucomicrobiota</taxon>
        <taxon>Opitutia</taxon>
        <taxon>Opitutales</taxon>
        <taxon>Opitutaceae</taxon>
        <taxon>Nibricoccus</taxon>
    </lineage>
</organism>
<feature type="transmembrane region" description="Helical" evidence="2">
    <location>
        <begin position="20"/>
        <end position="42"/>
    </location>
</feature>
<evidence type="ECO:0000313" key="4">
    <source>
        <dbReference type="Proteomes" id="UP000217265"/>
    </source>
</evidence>
<accession>A0A290QIU1</accession>
<keyword evidence="4" id="KW-1185">Reference proteome</keyword>
<sequence>MKTRPRFARSRQGGALLKLVVFLIIFVAIVVSAWIFFLPPILTSTLEKRTGFTVKVKSLAIDPFRNRVEFSGLVISNPSSFARPEFVEVRSFRARAQLDTFFTDRLVIDDGEIDVANVALIRNSEGTINAALFSERLLNARKPKGKPKPAEDPKTAGKPGQPKPAAPADPSVRPELPEKTFLIKRLVVRFEKMIVEDYTGTKPVAREYTLNFAHTYENVINTEQFVIGPFMKGFTAVGSAITGLIPGDMSQTLGEATRSGKELFKEATKKTGDPFRAFMQTLEETNKP</sequence>
<proteinExistence type="predicted"/>